<dbReference type="PANTHER" id="PTHR42801">
    <property type="entry name" value="THIOREDOXIN-DEPENDENT PEROXIDE REDUCTASE"/>
    <property type="match status" value="1"/>
</dbReference>
<evidence type="ECO:0000256" key="9">
    <source>
        <dbReference type="ARBA" id="ARBA00023284"/>
    </source>
</evidence>
<keyword evidence="17" id="KW-1185">Reference proteome</keyword>
<proteinExistence type="inferred from homology"/>
<dbReference type="FunFam" id="3.40.30.10:FF:000157">
    <property type="entry name" value="DOT5p Nuclear thiol peroxidase"/>
    <property type="match status" value="2"/>
</dbReference>
<dbReference type="GO" id="GO:0045454">
    <property type="term" value="P:cell redox homeostasis"/>
    <property type="evidence" value="ECO:0007669"/>
    <property type="project" value="TreeGrafter"/>
</dbReference>
<dbReference type="eggNOG" id="KOG0855">
    <property type="taxonomic scope" value="Eukaryota"/>
</dbReference>
<dbReference type="GO" id="GO:0005737">
    <property type="term" value="C:cytoplasm"/>
    <property type="evidence" value="ECO:0007669"/>
    <property type="project" value="TreeGrafter"/>
</dbReference>
<evidence type="ECO:0000259" key="15">
    <source>
        <dbReference type="PROSITE" id="PS51352"/>
    </source>
</evidence>
<keyword evidence="5" id="KW-0049">Antioxidant</keyword>
<dbReference type="VEuPathDB" id="FungiDB:PYU1_G004255"/>
<feature type="compositionally biased region" description="Polar residues" evidence="14">
    <location>
        <begin position="1"/>
        <end position="11"/>
    </location>
</feature>
<dbReference type="Pfam" id="PF00578">
    <property type="entry name" value="AhpC-TSA"/>
    <property type="match status" value="2"/>
</dbReference>
<reference evidence="17" key="1">
    <citation type="journal article" date="2010" name="Genome Biol.">
        <title>Genome sequence of the necrotrophic plant pathogen Pythium ultimum reveals original pathogenicity mechanisms and effector repertoire.</title>
        <authorList>
            <person name="Levesque C.A."/>
            <person name="Brouwer H."/>
            <person name="Cano L."/>
            <person name="Hamilton J.P."/>
            <person name="Holt C."/>
            <person name="Huitema E."/>
            <person name="Raffaele S."/>
            <person name="Robideau G.P."/>
            <person name="Thines M."/>
            <person name="Win J."/>
            <person name="Zerillo M.M."/>
            <person name="Beakes G.W."/>
            <person name="Boore J.L."/>
            <person name="Busam D."/>
            <person name="Dumas B."/>
            <person name="Ferriera S."/>
            <person name="Fuerstenberg S.I."/>
            <person name="Gachon C.M."/>
            <person name="Gaulin E."/>
            <person name="Govers F."/>
            <person name="Grenville-Briggs L."/>
            <person name="Horner N."/>
            <person name="Hostetler J."/>
            <person name="Jiang R.H."/>
            <person name="Johnson J."/>
            <person name="Krajaejun T."/>
            <person name="Lin H."/>
            <person name="Meijer H.J."/>
            <person name="Moore B."/>
            <person name="Morris P."/>
            <person name="Phuntmart V."/>
            <person name="Puiu D."/>
            <person name="Shetty J."/>
            <person name="Stajich J.E."/>
            <person name="Tripathy S."/>
            <person name="Wawra S."/>
            <person name="van West P."/>
            <person name="Whitty B.R."/>
            <person name="Coutinho P.M."/>
            <person name="Henrissat B."/>
            <person name="Martin F."/>
            <person name="Thomas P.D."/>
            <person name="Tyler B.M."/>
            <person name="De Vries R.P."/>
            <person name="Kamoun S."/>
            <person name="Yandell M."/>
            <person name="Tisserat N."/>
            <person name="Buell C.R."/>
        </authorList>
    </citation>
    <scope>NUCLEOTIDE SEQUENCE</scope>
    <source>
        <strain evidence="17">DAOM:BR144</strain>
    </source>
</reference>
<dbReference type="InParanoid" id="K3WH24"/>
<evidence type="ECO:0000256" key="14">
    <source>
        <dbReference type="SAM" id="MobiDB-lite"/>
    </source>
</evidence>
<evidence type="ECO:0000256" key="3">
    <source>
        <dbReference type="ARBA" id="ARBA00013017"/>
    </source>
</evidence>
<dbReference type="EMBL" id="GL376567">
    <property type="status" value="NOT_ANNOTATED_CDS"/>
    <property type="molecule type" value="Genomic_DNA"/>
</dbReference>
<accession>K3WH24</accession>
<dbReference type="AlphaFoldDB" id="K3WH24"/>
<dbReference type="CDD" id="cd03017">
    <property type="entry name" value="PRX_BCP"/>
    <property type="match status" value="2"/>
</dbReference>
<keyword evidence="4" id="KW-0575">Peroxidase</keyword>
<evidence type="ECO:0000256" key="2">
    <source>
        <dbReference type="ARBA" id="ARBA00011245"/>
    </source>
</evidence>
<comment type="subcellular location">
    <subcellularLocation>
        <location evidence="1">Nucleus</location>
    </subcellularLocation>
</comment>
<keyword evidence="6" id="KW-0560">Oxidoreductase</keyword>
<protein>
    <recommendedName>
        <fullName evidence="3">thioredoxin-dependent peroxiredoxin</fullName>
        <ecNumber evidence="3">1.11.1.24</ecNumber>
    </recommendedName>
    <alternativeName>
        <fullName evidence="13">Nuclear thiol peroxidase</fullName>
    </alternativeName>
    <alternativeName>
        <fullName evidence="10">Thioredoxin peroxidase</fullName>
    </alternativeName>
</protein>
<evidence type="ECO:0000256" key="8">
    <source>
        <dbReference type="ARBA" id="ARBA00023242"/>
    </source>
</evidence>
<name>K3WH24_GLOUD</name>
<keyword evidence="9" id="KW-0676">Redox-active center</keyword>
<evidence type="ECO:0000256" key="10">
    <source>
        <dbReference type="ARBA" id="ARBA00032824"/>
    </source>
</evidence>
<evidence type="ECO:0000313" key="16">
    <source>
        <dbReference type="EnsemblProtists" id="PYU1_T004265"/>
    </source>
</evidence>
<dbReference type="EC" id="1.11.1.24" evidence="3"/>
<evidence type="ECO:0000256" key="4">
    <source>
        <dbReference type="ARBA" id="ARBA00022559"/>
    </source>
</evidence>
<dbReference type="HOGENOM" id="CLU_726634_0_0_1"/>
<dbReference type="PANTHER" id="PTHR42801:SF23">
    <property type="entry name" value="PEROXIREDOXIN DOT5"/>
    <property type="match status" value="1"/>
</dbReference>
<dbReference type="InterPro" id="IPR013766">
    <property type="entry name" value="Thioredoxin_domain"/>
</dbReference>
<dbReference type="Proteomes" id="UP000019132">
    <property type="component" value="Unassembled WGS sequence"/>
</dbReference>
<evidence type="ECO:0000256" key="11">
    <source>
        <dbReference type="ARBA" id="ARBA00038489"/>
    </source>
</evidence>
<feature type="domain" description="Thioredoxin" evidence="15">
    <location>
        <begin position="52"/>
        <end position="197"/>
    </location>
</feature>
<reference evidence="17" key="2">
    <citation type="submission" date="2010-04" db="EMBL/GenBank/DDBJ databases">
        <authorList>
            <person name="Buell R."/>
            <person name="Hamilton J."/>
            <person name="Hostetler J."/>
        </authorList>
    </citation>
    <scope>NUCLEOTIDE SEQUENCE [LARGE SCALE GENOMIC DNA]</scope>
    <source>
        <strain evidence="17">DAOM:BR144</strain>
    </source>
</reference>
<evidence type="ECO:0000313" key="17">
    <source>
        <dbReference type="Proteomes" id="UP000019132"/>
    </source>
</evidence>
<dbReference type="Gene3D" id="3.40.30.10">
    <property type="entry name" value="Glutaredoxin"/>
    <property type="match status" value="2"/>
</dbReference>
<sequence length="381" mass="40787">MVATRSASKPQTAVAAASPKAATKRPSSADSSKSPASKKQATSPKATAKMGFEVGKPATKNVTLVNQDGDEVKFADTFKDHGVVFFMYPRANTPGCTKQACGFRDHIQEIKDAGFTVYGLSADSPKPLLNWKIKEKLSYDLLSDPKHELIKYFGSSIGGSKVQRSHVVILKGGVVGDIQGKVSPAESVERAVAFVTSNKQSSDVAAPAPAPGATSESVVEKEEQKTTSAFAVGESLSLEVELLTHASEKVQVQNLFKERGAIFFMYPKADTPGCTIQACGFNDNIKEINDAGFDVYGLGADTPEELLAWKQKQSYAYSFLSDPKHELIGYFGSSSNEGARVERSHVIILPGGKVGQIELKVAPKDSFTKALEFVKANAIAK</sequence>
<comment type="catalytic activity">
    <reaction evidence="12">
        <text>a hydroperoxide + [thioredoxin]-dithiol = an alcohol + [thioredoxin]-disulfide + H2O</text>
        <dbReference type="Rhea" id="RHEA:62620"/>
        <dbReference type="Rhea" id="RHEA-COMP:10698"/>
        <dbReference type="Rhea" id="RHEA-COMP:10700"/>
        <dbReference type="ChEBI" id="CHEBI:15377"/>
        <dbReference type="ChEBI" id="CHEBI:29950"/>
        <dbReference type="ChEBI" id="CHEBI:30879"/>
        <dbReference type="ChEBI" id="CHEBI:35924"/>
        <dbReference type="ChEBI" id="CHEBI:50058"/>
        <dbReference type="EC" id="1.11.1.24"/>
    </reaction>
</comment>
<comment type="subunit">
    <text evidence="2">Monomer.</text>
</comment>
<reference evidence="16" key="3">
    <citation type="submission" date="2015-02" db="UniProtKB">
        <authorList>
            <consortium name="EnsemblProtists"/>
        </authorList>
    </citation>
    <scope>IDENTIFICATION</scope>
    <source>
        <strain evidence="16">DAOM BR144</strain>
    </source>
</reference>
<evidence type="ECO:0000256" key="1">
    <source>
        <dbReference type="ARBA" id="ARBA00004123"/>
    </source>
</evidence>
<dbReference type="OMA" id="MFPRANT"/>
<dbReference type="SUPFAM" id="SSF52833">
    <property type="entry name" value="Thioredoxin-like"/>
    <property type="match status" value="2"/>
</dbReference>
<dbReference type="PROSITE" id="PS51352">
    <property type="entry name" value="THIOREDOXIN_2"/>
    <property type="match status" value="1"/>
</dbReference>
<evidence type="ECO:0000256" key="12">
    <source>
        <dbReference type="ARBA" id="ARBA00049091"/>
    </source>
</evidence>
<keyword evidence="7" id="KW-1015">Disulfide bond</keyword>
<evidence type="ECO:0000256" key="13">
    <source>
        <dbReference type="ARBA" id="ARBA00077538"/>
    </source>
</evidence>
<keyword evidence="8" id="KW-0539">Nucleus</keyword>
<dbReference type="EnsemblProtists" id="PYU1_T004265">
    <property type="protein sequence ID" value="PYU1_T004265"/>
    <property type="gene ID" value="PYU1_G004255"/>
</dbReference>
<evidence type="ECO:0000256" key="5">
    <source>
        <dbReference type="ARBA" id="ARBA00022862"/>
    </source>
</evidence>
<dbReference type="InterPro" id="IPR050924">
    <property type="entry name" value="Peroxiredoxin_BCP/PrxQ"/>
</dbReference>
<comment type="similarity">
    <text evidence="11">Belongs to the peroxiredoxin family. BCP/PrxQ subfamily.</text>
</comment>
<dbReference type="GO" id="GO:0008379">
    <property type="term" value="F:thioredoxin peroxidase activity"/>
    <property type="evidence" value="ECO:0007669"/>
    <property type="project" value="TreeGrafter"/>
</dbReference>
<feature type="region of interest" description="Disordered" evidence="14">
    <location>
        <begin position="1"/>
        <end position="52"/>
    </location>
</feature>
<dbReference type="InterPro" id="IPR036249">
    <property type="entry name" value="Thioredoxin-like_sf"/>
</dbReference>
<evidence type="ECO:0000256" key="7">
    <source>
        <dbReference type="ARBA" id="ARBA00023157"/>
    </source>
</evidence>
<feature type="compositionally biased region" description="Low complexity" evidence="14">
    <location>
        <begin position="12"/>
        <end position="49"/>
    </location>
</feature>
<dbReference type="GO" id="GO:0034599">
    <property type="term" value="P:cellular response to oxidative stress"/>
    <property type="evidence" value="ECO:0007669"/>
    <property type="project" value="UniProtKB-ARBA"/>
</dbReference>
<organism evidence="16 17">
    <name type="scientific">Globisporangium ultimum (strain ATCC 200006 / CBS 805.95 / DAOM BR144)</name>
    <name type="common">Pythium ultimum</name>
    <dbReference type="NCBI Taxonomy" id="431595"/>
    <lineage>
        <taxon>Eukaryota</taxon>
        <taxon>Sar</taxon>
        <taxon>Stramenopiles</taxon>
        <taxon>Oomycota</taxon>
        <taxon>Peronosporomycetes</taxon>
        <taxon>Pythiales</taxon>
        <taxon>Pythiaceae</taxon>
        <taxon>Globisporangium</taxon>
    </lineage>
</organism>
<dbReference type="GO" id="GO:0005634">
    <property type="term" value="C:nucleus"/>
    <property type="evidence" value="ECO:0007669"/>
    <property type="project" value="UniProtKB-SubCell"/>
</dbReference>
<evidence type="ECO:0000256" key="6">
    <source>
        <dbReference type="ARBA" id="ARBA00023002"/>
    </source>
</evidence>
<dbReference type="InterPro" id="IPR000866">
    <property type="entry name" value="AhpC/TSA"/>
</dbReference>
<dbReference type="STRING" id="431595.K3WH24"/>